<dbReference type="EMBL" id="OX597815">
    <property type="protein sequence ID" value="CAI9716946.1"/>
    <property type="molecule type" value="Genomic_DNA"/>
</dbReference>
<protein>
    <submittedName>
        <fullName evidence="3">Uncharacterized protein</fullName>
    </submittedName>
</protein>
<evidence type="ECO:0000256" key="2">
    <source>
        <dbReference type="SAM" id="SignalP"/>
    </source>
</evidence>
<name>A0AA36EWL2_OCTVU</name>
<proteinExistence type="predicted"/>
<feature type="compositionally biased region" description="Polar residues" evidence="1">
    <location>
        <begin position="190"/>
        <end position="204"/>
    </location>
</feature>
<organism evidence="3 4">
    <name type="scientific">Octopus vulgaris</name>
    <name type="common">Common octopus</name>
    <dbReference type="NCBI Taxonomy" id="6645"/>
    <lineage>
        <taxon>Eukaryota</taxon>
        <taxon>Metazoa</taxon>
        <taxon>Spiralia</taxon>
        <taxon>Lophotrochozoa</taxon>
        <taxon>Mollusca</taxon>
        <taxon>Cephalopoda</taxon>
        <taxon>Coleoidea</taxon>
        <taxon>Octopodiformes</taxon>
        <taxon>Octopoda</taxon>
        <taxon>Incirrata</taxon>
        <taxon>Octopodidae</taxon>
        <taxon>Octopus</taxon>
    </lineage>
</organism>
<dbReference type="AlphaFoldDB" id="A0AA36EWL2"/>
<feature type="chain" id="PRO_5041358424" evidence="2">
    <location>
        <begin position="22"/>
        <end position="232"/>
    </location>
</feature>
<feature type="region of interest" description="Disordered" evidence="1">
    <location>
        <begin position="183"/>
        <end position="214"/>
    </location>
</feature>
<evidence type="ECO:0000313" key="3">
    <source>
        <dbReference type="EMBL" id="CAI9716946.1"/>
    </source>
</evidence>
<feature type="compositionally biased region" description="Basic and acidic residues" evidence="1">
    <location>
        <begin position="205"/>
        <end position="214"/>
    </location>
</feature>
<sequence length="232" mass="26770">MLLFSFWFGLTVLQSMDTAHGYYTLPLDTANQFNGEYLDQVNNENYHRDGTVIPKHTHKTHSGHLKLLKLKNSEFRDPTSWHNPTILDNDRNNNKAWIRPNLQSNIEQVAKTNSQERTLHLQGNEDRIKTVGSSYKQREPEGKTPLQLFDGETLVNPQSKDHYDAYILSISRNNNEIGKEILHPYRSGDSGVSTQKQNDTSKNPSAEKHKQKVDESGYIPMHDIYFIGYRPM</sequence>
<evidence type="ECO:0000313" key="4">
    <source>
        <dbReference type="Proteomes" id="UP001162480"/>
    </source>
</evidence>
<gene>
    <name evidence="3" type="ORF">OCTVUL_1B008176</name>
</gene>
<keyword evidence="2" id="KW-0732">Signal</keyword>
<keyword evidence="4" id="KW-1185">Reference proteome</keyword>
<accession>A0AA36EWL2</accession>
<dbReference type="Proteomes" id="UP001162480">
    <property type="component" value="Chromosome 2"/>
</dbReference>
<evidence type="ECO:0000256" key="1">
    <source>
        <dbReference type="SAM" id="MobiDB-lite"/>
    </source>
</evidence>
<reference evidence="3" key="1">
    <citation type="submission" date="2023-08" db="EMBL/GenBank/DDBJ databases">
        <authorList>
            <person name="Alioto T."/>
            <person name="Alioto T."/>
            <person name="Gomez Garrido J."/>
        </authorList>
    </citation>
    <scope>NUCLEOTIDE SEQUENCE</scope>
</reference>
<feature type="signal peptide" evidence="2">
    <location>
        <begin position="1"/>
        <end position="21"/>
    </location>
</feature>